<sequence>MMRVKAVVTGLTSATTDATGQNNIIVTTVLYSPVVYIESAIRSDHMDVLGLGVNEKTIIHAPWYPGLKNGMVVTITDGAVTTTYQIESIEDDRMKHRQVKLLCVRAENQL</sequence>
<name>A0A6J5R521_9CAUD</name>
<accession>A0A6J5R521</accession>
<organism evidence="1">
    <name type="scientific">uncultured Caudovirales phage</name>
    <dbReference type="NCBI Taxonomy" id="2100421"/>
    <lineage>
        <taxon>Viruses</taxon>
        <taxon>Duplodnaviria</taxon>
        <taxon>Heunggongvirae</taxon>
        <taxon>Uroviricota</taxon>
        <taxon>Caudoviricetes</taxon>
        <taxon>Peduoviridae</taxon>
        <taxon>Maltschvirus</taxon>
        <taxon>Maltschvirus maltsch</taxon>
    </lineage>
</organism>
<evidence type="ECO:0008006" key="2">
    <source>
        <dbReference type="Google" id="ProtNLM"/>
    </source>
</evidence>
<protein>
    <recommendedName>
        <fullName evidence="2">Bacteriophage SPP1, head-tail adaptor</fullName>
    </recommendedName>
</protein>
<proteinExistence type="predicted"/>
<evidence type="ECO:0000313" key="1">
    <source>
        <dbReference type="EMBL" id="CAB4189687.1"/>
    </source>
</evidence>
<dbReference type="EMBL" id="LR797141">
    <property type="protein sequence ID" value="CAB4189687.1"/>
    <property type="molecule type" value="Genomic_DNA"/>
</dbReference>
<gene>
    <name evidence="1" type="ORF">UFOVP1205_12</name>
</gene>
<reference evidence="1" key="1">
    <citation type="submission" date="2020-05" db="EMBL/GenBank/DDBJ databases">
        <authorList>
            <person name="Chiriac C."/>
            <person name="Salcher M."/>
            <person name="Ghai R."/>
            <person name="Kavagutti S V."/>
        </authorList>
    </citation>
    <scope>NUCLEOTIDE SEQUENCE</scope>
</reference>